<dbReference type="PANTHER" id="PTHR13847">
    <property type="entry name" value="SARCOSINE DEHYDROGENASE-RELATED"/>
    <property type="match status" value="1"/>
</dbReference>
<name>A0ABQ5UPD5_9HYPH</name>
<keyword evidence="1" id="KW-0560">Oxidoreductase</keyword>
<dbReference type="InterPro" id="IPR036188">
    <property type="entry name" value="FAD/NAD-bd_sf"/>
</dbReference>
<dbReference type="Gene3D" id="3.30.9.10">
    <property type="entry name" value="D-Amino Acid Oxidase, subunit A, domain 2"/>
    <property type="match status" value="1"/>
</dbReference>
<accession>A0ABQ5UPD5</accession>
<reference evidence="3" key="2">
    <citation type="submission" date="2023-01" db="EMBL/GenBank/DDBJ databases">
        <title>Draft genome sequence of Maritalea porphyrae strain NBRC 107169.</title>
        <authorList>
            <person name="Sun Q."/>
            <person name="Mori K."/>
        </authorList>
    </citation>
    <scope>NUCLEOTIDE SEQUENCE</scope>
    <source>
        <strain evidence="3">NBRC 107169</strain>
    </source>
</reference>
<organism evidence="3 4">
    <name type="scientific">Maritalea porphyrae</name>
    <dbReference type="NCBI Taxonomy" id="880732"/>
    <lineage>
        <taxon>Bacteria</taxon>
        <taxon>Pseudomonadati</taxon>
        <taxon>Pseudomonadota</taxon>
        <taxon>Alphaproteobacteria</taxon>
        <taxon>Hyphomicrobiales</taxon>
        <taxon>Devosiaceae</taxon>
        <taxon>Maritalea</taxon>
    </lineage>
</organism>
<gene>
    <name evidence="3" type="ORF">GCM10007879_07120</name>
</gene>
<comment type="caution">
    <text evidence="3">The sequence shown here is derived from an EMBL/GenBank/DDBJ whole genome shotgun (WGS) entry which is preliminary data.</text>
</comment>
<dbReference type="PANTHER" id="PTHR13847:SF289">
    <property type="entry name" value="GLYCINE OXIDASE"/>
    <property type="match status" value="1"/>
</dbReference>
<evidence type="ECO:0000313" key="3">
    <source>
        <dbReference type="EMBL" id="GLQ16463.1"/>
    </source>
</evidence>
<dbReference type="RefSeq" id="WP_284362102.1">
    <property type="nucleotide sequence ID" value="NZ_BSNI01000002.1"/>
</dbReference>
<dbReference type="InterPro" id="IPR006076">
    <property type="entry name" value="FAD-dep_OxRdtase"/>
</dbReference>
<evidence type="ECO:0000259" key="2">
    <source>
        <dbReference type="Pfam" id="PF01266"/>
    </source>
</evidence>
<dbReference type="EMBL" id="BSNI01000002">
    <property type="protein sequence ID" value="GLQ16463.1"/>
    <property type="molecule type" value="Genomic_DNA"/>
</dbReference>
<evidence type="ECO:0000313" key="4">
    <source>
        <dbReference type="Proteomes" id="UP001161405"/>
    </source>
</evidence>
<dbReference type="Gene3D" id="3.50.50.60">
    <property type="entry name" value="FAD/NAD(P)-binding domain"/>
    <property type="match status" value="1"/>
</dbReference>
<keyword evidence="4" id="KW-1185">Reference proteome</keyword>
<dbReference type="Pfam" id="PF01266">
    <property type="entry name" value="DAO"/>
    <property type="match status" value="1"/>
</dbReference>
<dbReference type="SUPFAM" id="SSF51905">
    <property type="entry name" value="FAD/NAD(P)-binding domain"/>
    <property type="match status" value="1"/>
</dbReference>
<reference evidence="3" key="1">
    <citation type="journal article" date="2014" name="Int. J. Syst. Evol. Microbiol.">
        <title>Complete genome of a new Firmicutes species belonging to the dominant human colonic microbiota ('Ruminococcus bicirculans') reveals two chromosomes and a selective capacity to utilize plant glucans.</title>
        <authorList>
            <consortium name="NISC Comparative Sequencing Program"/>
            <person name="Wegmann U."/>
            <person name="Louis P."/>
            <person name="Goesmann A."/>
            <person name="Henrissat B."/>
            <person name="Duncan S.H."/>
            <person name="Flint H.J."/>
        </authorList>
    </citation>
    <scope>NUCLEOTIDE SEQUENCE</scope>
    <source>
        <strain evidence="3">NBRC 107169</strain>
    </source>
</reference>
<proteinExistence type="predicted"/>
<feature type="domain" description="FAD dependent oxidoreductase" evidence="2">
    <location>
        <begin position="4"/>
        <end position="332"/>
    </location>
</feature>
<protein>
    <submittedName>
        <fullName evidence="3">D-amino-acid oxidase</fullName>
    </submittedName>
</protein>
<dbReference type="Proteomes" id="UP001161405">
    <property type="component" value="Unassembled WGS sequence"/>
</dbReference>
<sequence>MANIIVVGAGIIGASAAYQLQKGGAHVTIIDAGGANATAASFGWINASFFANKNHFELRLEGIKAFKRLQKELRIPVDWSGCLCWENVGDAFEAQMSELKDLGYDVQEIDRQDFKRREPQVANPPKRCLYFAGEAAAESPQLAQTLLNAAIENGAKLISGVQVQGFETKGERVVGVQTPVGRLMADEVVLCAGTATQQLATTLNIDIPMLQRPALVIKTRSVAPAIKHVLVSEIGEVRQLPNGSILMPAAVGHQGDSSTEISDAPDKLAEDAMDRLRALLPSLELELAQTTLAHRPVPGDGLPAVGAVRPGLYVATLHSGITLGALMGELIASEVINGSSAQTDKWLGSYRPHRFW</sequence>
<evidence type="ECO:0000256" key="1">
    <source>
        <dbReference type="ARBA" id="ARBA00023002"/>
    </source>
</evidence>